<proteinExistence type="predicted"/>
<organism evidence="2 3">
    <name type="scientific">Thioalkalicoccus limnaeus</name>
    <dbReference type="NCBI Taxonomy" id="120681"/>
    <lineage>
        <taxon>Bacteria</taxon>
        <taxon>Pseudomonadati</taxon>
        <taxon>Pseudomonadota</taxon>
        <taxon>Gammaproteobacteria</taxon>
        <taxon>Chromatiales</taxon>
        <taxon>Chromatiaceae</taxon>
        <taxon>Thioalkalicoccus</taxon>
    </lineage>
</organism>
<dbReference type="EMBL" id="JBDKXB010000005">
    <property type="protein sequence ID" value="MEY6431970.1"/>
    <property type="molecule type" value="Genomic_DNA"/>
</dbReference>
<keyword evidence="3" id="KW-1185">Reference proteome</keyword>
<feature type="region of interest" description="Disordered" evidence="1">
    <location>
        <begin position="95"/>
        <end position="114"/>
    </location>
</feature>
<evidence type="ECO:0008006" key="4">
    <source>
        <dbReference type="Google" id="ProtNLM"/>
    </source>
</evidence>
<accession>A0ABV4BCS3</accession>
<evidence type="ECO:0000313" key="2">
    <source>
        <dbReference type="EMBL" id="MEY6431970.1"/>
    </source>
</evidence>
<sequence>MTSKDLLKGGYLVGVLLSLVVIIGVAHGQPAGVQFEAEMVQRGPDGSQMSGRMFVGDGQVRIETVRQGQRLVRITDEGRGIEWVLFPDQRRYLESSAPPDRSVVTPPSADDRSPCAGMPGLTCRELGQDQIEGRPATKWEITGTQEGRVVTTIHWIDTERGIPLIQDLPDGQRVALRFIGHERLDGRAVEKWETIMTAPNRPAMRTFQWYDPELQLATKQELPGGVINELRNIRVGEQAAELFAVPADYTRASGPEELAPPRR</sequence>
<name>A0ABV4BCS3_9GAMM</name>
<dbReference type="RefSeq" id="WP_369666350.1">
    <property type="nucleotide sequence ID" value="NZ_JBDKXB010000005.1"/>
</dbReference>
<comment type="caution">
    <text evidence="2">The sequence shown here is derived from an EMBL/GenBank/DDBJ whole genome shotgun (WGS) entry which is preliminary data.</text>
</comment>
<evidence type="ECO:0000256" key="1">
    <source>
        <dbReference type="SAM" id="MobiDB-lite"/>
    </source>
</evidence>
<protein>
    <recommendedName>
        <fullName evidence="4">DUF4412 domain-containing protein</fullName>
    </recommendedName>
</protein>
<gene>
    <name evidence="2" type="ORF">ABC977_06045</name>
</gene>
<reference evidence="2 3" key="1">
    <citation type="submission" date="2024-05" db="EMBL/GenBank/DDBJ databases">
        <title>Genome Sequence and Characterization of the New Strain Purple Sulfur Bacterium of Genus Thioalkalicoccus.</title>
        <authorList>
            <person name="Bryantseva I.A."/>
            <person name="Kyndt J.A."/>
            <person name="Imhoff J.F."/>
        </authorList>
    </citation>
    <scope>NUCLEOTIDE SEQUENCE [LARGE SCALE GENOMIC DNA]</scope>
    <source>
        <strain evidence="2 3">Um2</strain>
    </source>
</reference>
<evidence type="ECO:0000313" key="3">
    <source>
        <dbReference type="Proteomes" id="UP001564408"/>
    </source>
</evidence>
<dbReference type="Gene3D" id="2.50.20.10">
    <property type="entry name" value="Lipoprotein localisation LolA/LolB/LppX"/>
    <property type="match status" value="1"/>
</dbReference>
<dbReference type="Proteomes" id="UP001564408">
    <property type="component" value="Unassembled WGS sequence"/>
</dbReference>